<reference evidence="2" key="1">
    <citation type="submission" date="2014-11" db="EMBL/GenBank/DDBJ databases">
        <authorList>
            <person name="Amaro Gonzalez C."/>
        </authorList>
    </citation>
    <scope>NUCLEOTIDE SEQUENCE</scope>
</reference>
<feature type="region of interest" description="Disordered" evidence="1">
    <location>
        <begin position="14"/>
        <end position="36"/>
    </location>
</feature>
<reference evidence="2" key="2">
    <citation type="journal article" date="2015" name="Fish Shellfish Immunol.">
        <title>Early steps in the European eel (Anguilla anguilla)-Vibrio vulnificus interaction in the gills: Role of the RtxA13 toxin.</title>
        <authorList>
            <person name="Callol A."/>
            <person name="Pajuelo D."/>
            <person name="Ebbesson L."/>
            <person name="Teles M."/>
            <person name="MacKenzie S."/>
            <person name="Amaro C."/>
        </authorList>
    </citation>
    <scope>NUCLEOTIDE SEQUENCE</scope>
</reference>
<organism evidence="2">
    <name type="scientific">Anguilla anguilla</name>
    <name type="common">European freshwater eel</name>
    <name type="synonym">Muraena anguilla</name>
    <dbReference type="NCBI Taxonomy" id="7936"/>
    <lineage>
        <taxon>Eukaryota</taxon>
        <taxon>Metazoa</taxon>
        <taxon>Chordata</taxon>
        <taxon>Craniata</taxon>
        <taxon>Vertebrata</taxon>
        <taxon>Euteleostomi</taxon>
        <taxon>Actinopterygii</taxon>
        <taxon>Neopterygii</taxon>
        <taxon>Teleostei</taxon>
        <taxon>Anguilliformes</taxon>
        <taxon>Anguillidae</taxon>
        <taxon>Anguilla</taxon>
    </lineage>
</organism>
<sequence length="36" mass="4251">MMRIKEELGHRAQYAGRNFRHPQDQPRLPGSIFLLS</sequence>
<protein>
    <submittedName>
        <fullName evidence="2">Uncharacterized protein</fullName>
    </submittedName>
</protein>
<proteinExistence type="predicted"/>
<dbReference type="EMBL" id="GBXM01108398">
    <property type="protein sequence ID" value="JAH00179.1"/>
    <property type="molecule type" value="Transcribed_RNA"/>
</dbReference>
<evidence type="ECO:0000313" key="2">
    <source>
        <dbReference type="EMBL" id="JAH00179.1"/>
    </source>
</evidence>
<dbReference type="AlphaFoldDB" id="A0A0E9P6N2"/>
<name>A0A0E9P6N2_ANGAN</name>
<accession>A0A0E9P6N2</accession>
<evidence type="ECO:0000256" key="1">
    <source>
        <dbReference type="SAM" id="MobiDB-lite"/>
    </source>
</evidence>